<accession>A0ABP9SWV7</accession>
<protein>
    <submittedName>
        <fullName evidence="2">Uncharacterized protein</fullName>
    </submittedName>
</protein>
<name>A0ABP9SWV7_9ACTN</name>
<keyword evidence="3" id="KW-1185">Reference proteome</keyword>
<dbReference type="Proteomes" id="UP001499878">
    <property type="component" value="Unassembled WGS sequence"/>
</dbReference>
<feature type="compositionally biased region" description="Basic residues" evidence="1">
    <location>
        <begin position="65"/>
        <end position="80"/>
    </location>
</feature>
<proteinExistence type="predicted"/>
<organism evidence="2 3">
    <name type="scientific">Streptomyces thinghirensis</name>
    <dbReference type="NCBI Taxonomy" id="551547"/>
    <lineage>
        <taxon>Bacteria</taxon>
        <taxon>Bacillati</taxon>
        <taxon>Actinomycetota</taxon>
        <taxon>Actinomycetes</taxon>
        <taxon>Kitasatosporales</taxon>
        <taxon>Streptomycetaceae</taxon>
        <taxon>Streptomyces</taxon>
    </lineage>
</organism>
<feature type="compositionally biased region" description="Basic and acidic residues" evidence="1">
    <location>
        <begin position="30"/>
        <end position="40"/>
    </location>
</feature>
<sequence length="80" mass="8983">MTHPPHVNTTEWAVAQHHQAELDALTAQLADHEAKKEHDPSAACGDCALDRDQVPEPETDLAHRPTPRHRPASRRRSRGR</sequence>
<dbReference type="EMBL" id="BAABJR010000002">
    <property type="protein sequence ID" value="GAA5205053.1"/>
    <property type="molecule type" value="Genomic_DNA"/>
</dbReference>
<evidence type="ECO:0000313" key="3">
    <source>
        <dbReference type="Proteomes" id="UP001499878"/>
    </source>
</evidence>
<reference evidence="3" key="1">
    <citation type="journal article" date="2019" name="Int. J. Syst. Evol. Microbiol.">
        <title>The Global Catalogue of Microorganisms (GCM) 10K type strain sequencing project: providing services to taxonomists for standard genome sequencing and annotation.</title>
        <authorList>
            <consortium name="The Broad Institute Genomics Platform"/>
            <consortium name="The Broad Institute Genome Sequencing Center for Infectious Disease"/>
            <person name="Wu L."/>
            <person name="Ma J."/>
        </authorList>
    </citation>
    <scope>NUCLEOTIDE SEQUENCE [LARGE SCALE GENOMIC DNA]</scope>
    <source>
        <strain evidence="3">JCM 18306</strain>
    </source>
</reference>
<feature type="region of interest" description="Disordered" evidence="1">
    <location>
        <begin position="30"/>
        <end position="80"/>
    </location>
</feature>
<evidence type="ECO:0000256" key="1">
    <source>
        <dbReference type="SAM" id="MobiDB-lite"/>
    </source>
</evidence>
<gene>
    <name evidence="2" type="ORF">GCM10023323_10830</name>
</gene>
<comment type="caution">
    <text evidence="2">The sequence shown here is derived from an EMBL/GenBank/DDBJ whole genome shotgun (WGS) entry which is preliminary data.</text>
</comment>
<evidence type="ECO:0000313" key="2">
    <source>
        <dbReference type="EMBL" id="GAA5205053.1"/>
    </source>
</evidence>